<evidence type="ECO:0000313" key="2">
    <source>
        <dbReference type="Proteomes" id="UP000077202"/>
    </source>
</evidence>
<organism evidence="1 2">
    <name type="scientific">Marchantia polymorpha subsp. ruderalis</name>
    <dbReference type="NCBI Taxonomy" id="1480154"/>
    <lineage>
        <taxon>Eukaryota</taxon>
        <taxon>Viridiplantae</taxon>
        <taxon>Streptophyta</taxon>
        <taxon>Embryophyta</taxon>
        <taxon>Marchantiophyta</taxon>
        <taxon>Marchantiopsida</taxon>
        <taxon>Marchantiidae</taxon>
        <taxon>Marchantiales</taxon>
        <taxon>Marchantiaceae</taxon>
        <taxon>Marchantia</taxon>
    </lineage>
</organism>
<reference evidence="1" key="1">
    <citation type="submission" date="2016-03" db="EMBL/GenBank/DDBJ databases">
        <title>Mechanisms controlling the formation of the plant cell surface in tip-growing cells are functionally conserved among land plants.</title>
        <authorList>
            <person name="Honkanen S."/>
            <person name="Jones V.A."/>
            <person name="Morieri G."/>
            <person name="Champion C."/>
            <person name="Hetherington A.J."/>
            <person name="Kelly S."/>
            <person name="Saint-Marcoux D."/>
            <person name="Proust H."/>
            <person name="Prescott H."/>
            <person name="Dolan L."/>
        </authorList>
    </citation>
    <scope>NUCLEOTIDE SEQUENCE [LARGE SCALE GENOMIC DNA]</scope>
    <source>
        <tissue evidence="1">Whole gametophyte</tissue>
    </source>
</reference>
<dbReference type="EMBL" id="LVLJ01001819">
    <property type="protein sequence ID" value="OAE27813.1"/>
    <property type="molecule type" value="Genomic_DNA"/>
</dbReference>
<name>A0A176W591_MARPO</name>
<sequence>MLIPSHLRGVILIEKLKSEFIRSINDKLEEMSLERSHLMEKEELFHYEQCWSPIGRDTGRISERARNLLWESDVEAVVNEIRQNQIQQLKSLQEGISSVDNSLAKCYPEAENMISSSNAPQIKDLKPPKSSLLSRSITSVENCLTQGLLSKFGQLEGKVDRIIGYSQAFDQGKTPKRPYVTDDVGLFYRLNASLHVGTTV</sequence>
<gene>
    <name evidence="1" type="ORF">AXG93_1881s1030</name>
</gene>
<comment type="caution">
    <text evidence="1">The sequence shown here is derived from an EMBL/GenBank/DDBJ whole genome shotgun (WGS) entry which is preliminary data.</text>
</comment>
<proteinExistence type="predicted"/>
<accession>A0A176W591</accession>
<protein>
    <submittedName>
        <fullName evidence="1">Uncharacterized protein</fullName>
    </submittedName>
</protein>
<dbReference type="AlphaFoldDB" id="A0A176W591"/>
<dbReference type="Proteomes" id="UP000077202">
    <property type="component" value="Unassembled WGS sequence"/>
</dbReference>
<evidence type="ECO:0000313" key="1">
    <source>
        <dbReference type="EMBL" id="OAE27813.1"/>
    </source>
</evidence>
<keyword evidence="2" id="KW-1185">Reference proteome</keyword>